<dbReference type="EMBL" id="WIXI01000022">
    <property type="protein sequence ID" value="MQY44629.1"/>
    <property type="molecule type" value="Genomic_DNA"/>
</dbReference>
<protein>
    <submittedName>
        <fullName evidence="1">PAS domain-containing protein</fullName>
    </submittedName>
</protein>
<keyword evidence="2" id="KW-1185">Reference proteome</keyword>
<dbReference type="Proteomes" id="UP000435138">
    <property type="component" value="Unassembled WGS sequence"/>
</dbReference>
<evidence type="ECO:0000313" key="2">
    <source>
        <dbReference type="Proteomes" id="UP000435138"/>
    </source>
</evidence>
<dbReference type="PIRSF" id="PIRSF031878">
    <property type="entry name" value="UCP031878"/>
    <property type="match status" value="1"/>
</dbReference>
<dbReference type="RefSeq" id="WP_153352188.1">
    <property type="nucleotide sequence ID" value="NZ_JAYKOO010000001.1"/>
</dbReference>
<organism evidence="1 2">
    <name type="scientific">Endobacterium cereale</name>
    <dbReference type="NCBI Taxonomy" id="2663029"/>
    <lineage>
        <taxon>Bacteria</taxon>
        <taxon>Pseudomonadati</taxon>
        <taxon>Pseudomonadota</taxon>
        <taxon>Alphaproteobacteria</taxon>
        <taxon>Hyphomicrobiales</taxon>
        <taxon>Rhizobiaceae</taxon>
        <taxon>Endobacterium</taxon>
    </lineage>
</organism>
<accession>A0A6A8A201</accession>
<name>A0A6A8A201_9HYPH</name>
<dbReference type="Pfam" id="PF07310">
    <property type="entry name" value="PAS_5"/>
    <property type="match status" value="1"/>
</dbReference>
<proteinExistence type="predicted"/>
<reference evidence="1 2" key="1">
    <citation type="submission" date="2019-11" db="EMBL/GenBank/DDBJ databases">
        <title>Genome analysis of Rhizobacterium cereale a novel genus and species isolated from maize roots in North Spain.</title>
        <authorList>
            <person name="Menendez E."/>
            <person name="Flores-Felix J.D."/>
            <person name="Ramirez-Bahena M.-H."/>
            <person name="Igual J.M."/>
            <person name="Garcia-Fraile P."/>
            <person name="Peix A."/>
            <person name="Velazquez E."/>
        </authorList>
    </citation>
    <scope>NUCLEOTIDE SEQUENCE [LARGE SCALE GENOMIC DNA]</scope>
    <source>
        <strain evidence="1 2">RZME27</strain>
    </source>
</reference>
<gene>
    <name evidence="1" type="ORF">GAO09_00885</name>
</gene>
<dbReference type="InterPro" id="IPR009922">
    <property type="entry name" value="DUF1457"/>
</dbReference>
<sequence>MSTMQTDAGNELFSYWLELKRDGTIPQQREFEPARVRHMLPDLFILGKNDAGTMSFRLAGTRLCALFGHELRGRPFTCLWHKSQRRQAGIGIQAMLARGNPMVTDVTGVGAESNHEYQMMLLPMRSGESEADRILGAILPRQPRASALLEHISCLYAGESRSIAEESVDIHPEGKRFTRFMRRLLSVEIVDDGLSGRS</sequence>
<comment type="caution">
    <text evidence="1">The sequence shown here is derived from an EMBL/GenBank/DDBJ whole genome shotgun (WGS) entry which is preliminary data.</text>
</comment>
<dbReference type="AlphaFoldDB" id="A0A6A8A201"/>
<evidence type="ECO:0000313" key="1">
    <source>
        <dbReference type="EMBL" id="MQY44629.1"/>
    </source>
</evidence>